<evidence type="ECO:0000313" key="2">
    <source>
        <dbReference type="Proteomes" id="UP000008550"/>
    </source>
</evidence>
<dbReference type="KEGG" id="hmo:HM1_2412"/>
<proteinExistence type="predicted"/>
<organism evidence="1 2">
    <name type="scientific">Heliobacterium modesticaldum (strain ATCC 51547 / Ice1)</name>
    <dbReference type="NCBI Taxonomy" id="498761"/>
    <lineage>
        <taxon>Bacteria</taxon>
        <taxon>Bacillati</taxon>
        <taxon>Bacillota</taxon>
        <taxon>Clostridia</taxon>
        <taxon>Eubacteriales</taxon>
        <taxon>Heliobacteriaceae</taxon>
        <taxon>Heliomicrobium</taxon>
    </lineage>
</organism>
<accession>B0TIM1</accession>
<name>B0TIM1_HELMI</name>
<dbReference type="AlphaFoldDB" id="B0TIM1"/>
<evidence type="ECO:0000313" key="1">
    <source>
        <dbReference type="EMBL" id="ABZ84962.1"/>
    </source>
</evidence>
<dbReference type="HOGENOM" id="CLU_2069869_0_0_9"/>
<dbReference type="OrthoDB" id="2083324at2"/>
<dbReference type="RefSeq" id="WP_012283459.1">
    <property type="nucleotide sequence ID" value="NC_010337.2"/>
</dbReference>
<dbReference type="STRING" id="498761.HM1_2412"/>
<sequence>MRHFRVDLRLEEGNPREAQLIWWLEQLRDPAAVIRQILLGNGVPPWAAQPCPALFSSPSAPPLTLPTSSIEESETGIFVEKELEKAESRLVGLSELDGANEEDLDPETIKKGLQNVFG</sequence>
<keyword evidence="2" id="KW-1185">Reference proteome</keyword>
<gene>
    <name evidence="1" type="ORF">HM1_2412</name>
</gene>
<protein>
    <submittedName>
        <fullName evidence="1">Uncharacterized protein</fullName>
    </submittedName>
</protein>
<dbReference type="EMBL" id="CP000930">
    <property type="protein sequence ID" value="ABZ84962.1"/>
    <property type="molecule type" value="Genomic_DNA"/>
</dbReference>
<reference evidence="1 2" key="1">
    <citation type="journal article" date="2008" name="J. Bacteriol.">
        <title>The genome of Heliobacterium modesticaldum, a phototrophic representative of the Firmicutes containing the simplest photosynthetic apparatus.</title>
        <authorList>
            <person name="Sattley W.M."/>
            <person name="Madigan M.T."/>
            <person name="Swingley W.D."/>
            <person name="Cheung P.C."/>
            <person name="Clocksin K.M."/>
            <person name="Conrad A.L."/>
            <person name="Dejesa L.C."/>
            <person name="Honchak B.M."/>
            <person name="Jung D.O."/>
            <person name="Karbach L.E."/>
            <person name="Kurdoglu A."/>
            <person name="Lahiri S."/>
            <person name="Mastrian S.D."/>
            <person name="Page L.E."/>
            <person name="Taylor H.L."/>
            <person name="Wang Z.T."/>
            <person name="Raymond J."/>
            <person name="Chen M."/>
            <person name="Blankenship R.E."/>
            <person name="Touchman J.W."/>
        </authorList>
    </citation>
    <scope>NUCLEOTIDE SEQUENCE [LARGE SCALE GENOMIC DNA]</scope>
    <source>
        <strain evidence="2">ATCC 51547 / Ice1</strain>
    </source>
</reference>
<dbReference type="Proteomes" id="UP000008550">
    <property type="component" value="Chromosome"/>
</dbReference>